<reference evidence="2 3" key="1">
    <citation type="submission" date="2020-01" db="EMBL/GenBank/DDBJ databases">
        <title>Complete genome sequence of Chitinophaga sp. H33E-04 isolated from quinoa roots.</title>
        <authorList>
            <person name="Weon H.-Y."/>
            <person name="Lee S.A."/>
        </authorList>
    </citation>
    <scope>NUCLEOTIDE SEQUENCE [LARGE SCALE GENOMIC DNA]</scope>
    <source>
        <strain evidence="2 3">H33E-04</strain>
    </source>
</reference>
<feature type="domain" description="Novel STAND NTPase 3" evidence="1">
    <location>
        <begin position="197"/>
        <end position="271"/>
    </location>
</feature>
<dbReference type="Proteomes" id="UP000476411">
    <property type="component" value="Chromosome"/>
</dbReference>
<dbReference type="SUPFAM" id="SSF52540">
    <property type="entry name" value="P-loop containing nucleoside triphosphate hydrolases"/>
    <property type="match status" value="1"/>
</dbReference>
<dbReference type="InterPro" id="IPR049050">
    <property type="entry name" value="nSTAND3"/>
</dbReference>
<evidence type="ECO:0000259" key="1">
    <source>
        <dbReference type="Pfam" id="PF20720"/>
    </source>
</evidence>
<protein>
    <submittedName>
        <fullName evidence="2">ATP-binding protein</fullName>
    </submittedName>
</protein>
<dbReference type="EMBL" id="CP048113">
    <property type="protein sequence ID" value="QHS59182.1"/>
    <property type="molecule type" value="Genomic_DNA"/>
</dbReference>
<evidence type="ECO:0000313" key="2">
    <source>
        <dbReference type="EMBL" id="QHS59182.1"/>
    </source>
</evidence>
<dbReference type="Pfam" id="PF20720">
    <property type="entry name" value="nSTAND3"/>
    <property type="match status" value="1"/>
</dbReference>
<proteinExistence type="predicted"/>
<dbReference type="InterPro" id="IPR027417">
    <property type="entry name" value="P-loop_NTPase"/>
</dbReference>
<dbReference type="AlphaFoldDB" id="A0A6B9ZA31"/>
<accession>A0A6B9ZA31</accession>
<sequence length="1248" mass="146170">MSIYTQIERELVDINEARFELICNSFLFHEYRGQLHGIGTVKGKEKTRKGKPDAFIVQEDGTYIVAEYTTKNKSANKRSFLEKLKADIDASLHFDNIGIVAERVVILVICCNSSLDIAEIEMLRAHVKVKNIKVRFVGIDNLVFFLTGEGRYYAYLHLNIPFDTGQVLNKIDFLKFYNKRNLATPLDNPLVGRERELHSLVQMIEQHHVIIVTGRPGVGKSKLSLEAIDLFLKSNLAFHDYYIVSKTGSIVEDLRGMIKSGGKYLFFVDDANRQISNLINIIYSSEINDGAFIKIVVTVRNYAKKQVISACQFLSTGVFQLGRLPKKSIAMMIADLNSDHELSPYVNRIIDISNGIPRIAIMASGVIVHKPDAKLLKDASQIYEEYFQPIINDRKILADKDMLKSLGIISFFSSLDLESEKLHSILKNFNLAYDRFLDIVFELEEAELVQVYQNIVRISEQILATYAFYKAFIQDRVLDFETLLSKYCHTTFSTIKDIMGPVYDSFGEKDALTNINGILIRYFNKHQQDVAHCTRFLEVFGTSIIDQAFLFVNRHYCQQDDAKSPFKTNESSIQSFHPDYPILTILLPIIAHGTATECMTAVALSVIYSEKDPQAFKTLLDQLAWRFCLRENDLPDGLSRQRTIYFYLLSNLQQGKGNSHLFFPLFRKVLLSNLRRKFFYIKTETGWKISPAVATCRQQYWEDINALFNTYSYLCRQVIEDYIADIPGTSITVLRYDEPYCSDILMSYYSPDDFQHCHLVLRYVNLLSTYYQPTNELNNLRQHFHNEAVIIFDILDAQNPFKKHETTWQMNEEKIGKLVVNTIDEFKYMYDLLLKNLPFRQHFNRLEHTLDFWVSKILENDPTLGKMVLQYIVADGNKIQVQASAIFETSSAILGEKYNEIYPIISQGEFYHSNDWLNEYFNHLKPIAVTKYLTQELIRFFAESNHIHPVFSSNLDKYLSFDEDIHEKVLLLFYTRVQWGDQFRFELREDFFEKNTKLVKTYSEQCKGLYFYMKYHPYSYTFNYRYDHFLSGFFALYEVDSRILFDYLDYLKDIKEFSNHDDHTTLLCKIWNYSDAAVNIERIILEYKHNQDFEPLGHVACIFFQYLTEQDIPKVEAFLKDMLRKYNNDPEIVNIILDISRSCIRDIYLSIVAYFLHINDDFEVFRSLVWVGKWDANYDYTSAMEFERLKLSEIYHMIKDLPTPVKFIKHTEHLAQRIYSLSTAIAEGEKWDLIEYEHQRRHKNERYF</sequence>
<gene>
    <name evidence="2" type="ORF">GWR21_06140</name>
</gene>
<keyword evidence="3" id="KW-1185">Reference proteome</keyword>
<keyword evidence="2" id="KW-0547">Nucleotide-binding</keyword>
<name>A0A6B9ZA31_9BACT</name>
<evidence type="ECO:0000313" key="3">
    <source>
        <dbReference type="Proteomes" id="UP000476411"/>
    </source>
</evidence>
<organism evidence="2 3">
    <name type="scientific">Chitinophaga agri</name>
    <dbReference type="NCBI Taxonomy" id="2703787"/>
    <lineage>
        <taxon>Bacteria</taxon>
        <taxon>Pseudomonadati</taxon>
        <taxon>Bacteroidota</taxon>
        <taxon>Chitinophagia</taxon>
        <taxon>Chitinophagales</taxon>
        <taxon>Chitinophagaceae</taxon>
        <taxon>Chitinophaga</taxon>
    </lineage>
</organism>
<dbReference type="RefSeq" id="WP_162330881.1">
    <property type="nucleotide sequence ID" value="NZ_CP048113.1"/>
</dbReference>
<keyword evidence="2" id="KW-0067">ATP-binding</keyword>
<dbReference type="GO" id="GO:0005524">
    <property type="term" value="F:ATP binding"/>
    <property type="evidence" value="ECO:0007669"/>
    <property type="project" value="UniProtKB-KW"/>
</dbReference>
<dbReference type="KEGG" id="chih:GWR21_06140"/>